<dbReference type="SUPFAM" id="SSF81301">
    <property type="entry name" value="Nucleotidyltransferase"/>
    <property type="match status" value="1"/>
</dbReference>
<dbReference type="EMBL" id="FNPV01000007">
    <property type="protein sequence ID" value="SDZ03512.1"/>
    <property type="molecule type" value="Genomic_DNA"/>
</dbReference>
<sequence>MKIVFEDLNDEVIYRIYDVEPKYENILQMCFYQKDGRGYIKKYPKNAKYLDKMKKRYYQNAQRMFDQLGYFCDVPWEKGLKKFCSMVQDSNINWWLTGSCAACIRGVELNPHDIDIMIDSKSVAEITELFKDYLIEPIINTNGWLTKDFGVIFMDVRIDIASDPSPVLDEPEPVDCGPFALNHLEVVNWNGFQIKVPPLDLQLNVNRKRGRMDRVKKMEEFLHHGN</sequence>
<reference evidence="1 2" key="1">
    <citation type="submission" date="2016-10" db="EMBL/GenBank/DDBJ databases">
        <authorList>
            <person name="de Groot N.N."/>
        </authorList>
    </citation>
    <scope>NUCLEOTIDE SEQUENCE [LARGE SCALE GENOMIC DNA]</scope>
    <source>
        <strain evidence="1 2">APO</strain>
    </source>
</reference>
<name>A0A1H3PQG9_9FIRM</name>
<dbReference type="RefSeq" id="WP_207646069.1">
    <property type="nucleotide sequence ID" value="NZ_FNPV01000007.1"/>
</dbReference>
<proteinExistence type="predicted"/>
<evidence type="ECO:0000313" key="2">
    <source>
        <dbReference type="Proteomes" id="UP000199230"/>
    </source>
</evidence>
<dbReference type="Pfam" id="PF10706">
    <property type="entry name" value="Aminoglyc_resit"/>
    <property type="match status" value="1"/>
</dbReference>
<dbReference type="Gene3D" id="3.30.460.40">
    <property type="match status" value="1"/>
</dbReference>
<dbReference type="Proteomes" id="UP000199230">
    <property type="component" value="Unassembled WGS sequence"/>
</dbReference>
<dbReference type="InterPro" id="IPR019646">
    <property type="entry name" value="Aminoglyc_AdlTrfase"/>
</dbReference>
<evidence type="ECO:0000313" key="1">
    <source>
        <dbReference type="EMBL" id="SDZ03512.1"/>
    </source>
</evidence>
<dbReference type="STRING" id="159292.SAMN05192546_10739"/>
<gene>
    <name evidence="1" type="ORF">SAMN05192546_10739</name>
</gene>
<keyword evidence="2" id="KW-1185">Reference proteome</keyword>
<organism evidence="1 2">
    <name type="scientific">Tindallia californiensis</name>
    <dbReference type="NCBI Taxonomy" id="159292"/>
    <lineage>
        <taxon>Bacteria</taxon>
        <taxon>Bacillati</taxon>
        <taxon>Bacillota</taxon>
        <taxon>Clostridia</taxon>
        <taxon>Peptostreptococcales</taxon>
        <taxon>Tindalliaceae</taxon>
        <taxon>Tindallia</taxon>
    </lineage>
</organism>
<dbReference type="InterPro" id="IPR043519">
    <property type="entry name" value="NT_sf"/>
</dbReference>
<accession>A0A1H3PQG9</accession>
<protein>
    <submittedName>
        <fullName evidence="1">Uncharacterized protein</fullName>
    </submittedName>
</protein>
<dbReference type="AlphaFoldDB" id="A0A1H3PQG9"/>